<protein>
    <submittedName>
        <fullName evidence="1">Uncharacterized protein</fullName>
    </submittedName>
</protein>
<evidence type="ECO:0000313" key="2">
    <source>
        <dbReference type="Proteomes" id="UP000014539"/>
    </source>
</evidence>
<reference evidence="1 2" key="1">
    <citation type="submission" date="2013-06" db="EMBL/GenBank/DDBJ databases">
        <title>The Genome Sequence of Campylobacter ureolyticus ACS-301-V-SCH3B.</title>
        <authorList>
            <consortium name="The Broad Institute Genomics Platform"/>
            <person name="Earl A."/>
            <person name="Ward D."/>
            <person name="Feldgarden M."/>
            <person name="Gevers D."/>
            <person name="Saerens B."/>
            <person name="Vaneechoutte M."/>
            <person name="Walker B."/>
            <person name="Young S."/>
            <person name="Zeng Q."/>
            <person name="Gargeya S."/>
            <person name="Fitzgerald M."/>
            <person name="Haas B."/>
            <person name="Abouelleil A."/>
            <person name="Allen A.W."/>
            <person name="Alvarado L."/>
            <person name="Arachchi H.M."/>
            <person name="Berlin A.M."/>
            <person name="Chapman S.B."/>
            <person name="Gainer-Dewar J."/>
            <person name="Goldberg J."/>
            <person name="Griggs A."/>
            <person name="Gujja S."/>
            <person name="Hansen M."/>
            <person name="Howarth C."/>
            <person name="Imamovic A."/>
            <person name="Ireland A."/>
            <person name="Larimer J."/>
            <person name="McCowan C."/>
            <person name="Murphy C."/>
            <person name="Pearson M."/>
            <person name="Poon T.W."/>
            <person name="Priest M."/>
            <person name="Roberts A."/>
            <person name="Saif S."/>
            <person name="Shea T."/>
            <person name="Sisk P."/>
            <person name="Sykes S."/>
            <person name="Wortman J."/>
            <person name="Nusbaum C."/>
            <person name="Birren B."/>
        </authorList>
    </citation>
    <scope>NUCLEOTIDE SEQUENCE [LARGE SCALE GENOMIC DNA]</scope>
    <source>
        <strain evidence="1 2">ACS-301-V-Sch3b</strain>
    </source>
</reference>
<dbReference type="AlphaFoldDB" id="S3XWT8"/>
<gene>
    <name evidence="1" type="ORF">HMPREF9309_00490</name>
</gene>
<accession>S3XWT8</accession>
<comment type="caution">
    <text evidence="1">The sequence shown here is derived from an EMBL/GenBank/DDBJ whole genome shotgun (WGS) entry which is preliminary data.</text>
</comment>
<dbReference type="PATRIC" id="fig|883165.3.peg.496"/>
<dbReference type="Proteomes" id="UP000014539">
    <property type="component" value="Unassembled WGS sequence"/>
</dbReference>
<dbReference type="EMBL" id="AGYD01000003">
    <property type="protein sequence ID" value="EPH09853.1"/>
    <property type="molecule type" value="Genomic_DNA"/>
</dbReference>
<organism evidence="1 2">
    <name type="scientific">Campylobacter ureolyticus ACS-301-V-Sch3b</name>
    <dbReference type="NCBI Taxonomy" id="883165"/>
    <lineage>
        <taxon>Bacteria</taxon>
        <taxon>Pseudomonadati</taxon>
        <taxon>Campylobacterota</taxon>
        <taxon>Epsilonproteobacteria</taxon>
        <taxon>Campylobacterales</taxon>
        <taxon>Campylobacteraceae</taxon>
        <taxon>Campylobacter</taxon>
    </lineage>
</organism>
<dbReference type="HOGENOM" id="CLU_2068791_0_0_7"/>
<proteinExistence type="predicted"/>
<dbReference type="RefSeq" id="WP_016646345.1">
    <property type="nucleotide sequence ID" value="NZ_KE340326.1"/>
</dbReference>
<evidence type="ECO:0000313" key="1">
    <source>
        <dbReference type="EMBL" id="EPH09853.1"/>
    </source>
</evidence>
<keyword evidence="2" id="KW-1185">Reference proteome</keyword>
<sequence length="118" mass="14682">MKHRTPKEIFNFRSVEDDKEFYDKKLKKIHNNFEKMLTEIFRNNFENIPNIINNIVTKEHNNVVEALIETMKYHVEYELELKERIFFLADLTELTYEKYEKLENLIEKYLYEKKQERK</sequence>
<name>S3XWT8_9BACT</name>